<sequence length="279" mass="32349">MYRSFLDWEWYPDTNCVRLALHFILKANYRAKKWKGLIIDRGQLVTSRGQLSEETGLSEMQIRTAIDKLDNCGFITKSGTRKYTIITVCNYDLYQQAQDGFDNGCQPTDNQQITSEQPTDNQQITTTKEYKKERIEEYIHTLVDTKKGVVGGKEAEAAELIRWITTNAPCIASMPEPLTEVQIVWLFQDYSVKDIRRLIATMQSKQAYLKHTNAYTAFVTYAKMDKALERNNPPNTQSGRKCYTRDEAMAYIRFKRMAGSLEDNFTLESVNGQYLWYLK</sequence>
<dbReference type="EMBL" id="VVND01000015">
    <property type="protein sequence ID" value="KAA3158810.1"/>
    <property type="molecule type" value="Genomic_DNA"/>
</dbReference>
<dbReference type="Proteomes" id="UP000324870">
    <property type="component" value="Unassembled WGS sequence"/>
</dbReference>
<keyword evidence="2" id="KW-1185">Reference proteome</keyword>
<gene>
    <name evidence="1" type="ORF">F2A26_09720</name>
</gene>
<name>A0ABQ6S254_9BACT</name>
<reference evidence="1 2" key="1">
    <citation type="journal article" date="2019" name="Nat. Med.">
        <title>A library of human gut bacterial isolates paired with longitudinal multiomics data enables mechanistic microbiome research.</title>
        <authorList>
            <person name="Poyet M."/>
            <person name="Groussin M."/>
            <person name="Gibbons S.M."/>
            <person name="Avila-Pacheco J."/>
            <person name="Jiang X."/>
            <person name="Kearney S.M."/>
            <person name="Perrotta A.R."/>
            <person name="Berdy B."/>
            <person name="Zhao S."/>
            <person name="Lieberman T.D."/>
            <person name="Swanson P.K."/>
            <person name="Smith M."/>
            <person name="Roesemann S."/>
            <person name="Alexander J.E."/>
            <person name="Rich S.A."/>
            <person name="Livny J."/>
            <person name="Vlamakis H."/>
            <person name="Clish C."/>
            <person name="Bullock K."/>
            <person name="Deik A."/>
            <person name="Scott J."/>
            <person name="Pierce K.A."/>
            <person name="Xavier R.J."/>
            <person name="Alm E.J."/>
        </authorList>
    </citation>
    <scope>NUCLEOTIDE SEQUENCE [LARGE SCALE GENOMIC DNA]</scope>
    <source>
        <strain evidence="1 2">BIOML-A1</strain>
    </source>
</reference>
<organism evidence="1 2">
    <name type="scientific">Alistipes finegoldii</name>
    <dbReference type="NCBI Taxonomy" id="214856"/>
    <lineage>
        <taxon>Bacteria</taxon>
        <taxon>Pseudomonadati</taxon>
        <taxon>Bacteroidota</taxon>
        <taxon>Bacteroidia</taxon>
        <taxon>Bacteroidales</taxon>
        <taxon>Rikenellaceae</taxon>
        <taxon>Alistipes</taxon>
    </lineage>
</organism>
<protein>
    <submittedName>
        <fullName evidence="1">Uncharacterized protein</fullName>
    </submittedName>
</protein>
<comment type="caution">
    <text evidence="1">The sequence shown here is derived from an EMBL/GenBank/DDBJ whole genome shotgun (WGS) entry which is preliminary data.</text>
</comment>
<evidence type="ECO:0000313" key="1">
    <source>
        <dbReference type="EMBL" id="KAA3158810.1"/>
    </source>
</evidence>
<evidence type="ECO:0000313" key="2">
    <source>
        <dbReference type="Proteomes" id="UP000324870"/>
    </source>
</evidence>
<proteinExistence type="predicted"/>
<accession>A0ABQ6S254</accession>
<dbReference type="RefSeq" id="WP_130063245.1">
    <property type="nucleotide sequence ID" value="NZ_RCXA01000018.1"/>
</dbReference>